<dbReference type="AlphaFoldDB" id="A0A7S0IB39"/>
<evidence type="ECO:0000256" key="10">
    <source>
        <dbReference type="RuleBase" id="RU000492"/>
    </source>
</evidence>
<keyword evidence="3 10" id="KW-0378">Hydrolase</keyword>
<feature type="domain" description="DEAD-box RNA helicase Q" evidence="14">
    <location>
        <begin position="163"/>
        <end position="191"/>
    </location>
</feature>
<evidence type="ECO:0000256" key="1">
    <source>
        <dbReference type="ARBA" id="ARBA00012552"/>
    </source>
</evidence>
<feature type="domain" description="Helicase C-terminal" evidence="13">
    <location>
        <begin position="392"/>
        <end position="538"/>
    </location>
</feature>
<dbReference type="CDD" id="cd18787">
    <property type="entry name" value="SF2_C_DEAD"/>
    <property type="match status" value="1"/>
</dbReference>
<dbReference type="EC" id="3.6.4.13" evidence="1"/>
<dbReference type="InterPro" id="IPR014001">
    <property type="entry name" value="Helicase_ATP-bd"/>
</dbReference>
<evidence type="ECO:0000256" key="4">
    <source>
        <dbReference type="ARBA" id="ARBA00022806"/>
    </source>
</evidence>
<evidence type="ECO:0000259" key="13">
    <source>
        <dbReference type="PROSITE" id="PS51194"/>
    </source>
</evidence>
<dbReference type="Pfam" id="PF00271">
    <property type="entry name" value="Helicase_C"/>
    <property type="match status" value="1"/>
</dbReference>
<dbReference type="InterPro" id="IPR014014">
    <property type="entry name" value="RNA_helicase_DEAD_Q_motif"/>
</dbReference>
<evidence type="ECO:0000313" key="15">
    <source>
        <dbReference type="EMBL" id="CAD8516231.1"/>
    </source>
</evidence>
<dbReference type="PANTHER" id="PTHR47959:SF15">
    <property type="entry name" value="RNA HELICASE"/>
    <property type="match status" value="1"/>
</dbReference>
<dbReference type="GO" id="GO:0016787">
    <property type="term" value="F:hydrolase activity"/>
    <property type="evidence" value="ECO:0007669"/>
    <property type="project" value="UniProtKB-KW"/>
</dbReference>
<keyword evidence="4 10" id="KW-0347">Helicase</keyword>
<dbReference type="InterPro" id="IPR000629">
    <property type="entry name" value="RNA-helicase_DEAD-box_CS"/>
</dbReference>
<dbReference type="GO" id="GO:0005524">
    <property type="term" value="F:ATP binding"/>
    <property type="evidence" value="ECO:0007669"/>
    <property type="project" value="UniProtKB-KW"/>
</dbReference>
<dbReference type="GO" id="GO:0003724">
    <property type="term" value="F:RNA helicase activity"/>
    <property type="evidence" value="ECO:0007669"/>
    <property type="project" value="UniProtKB-EC"/>
</dbReference>
<dbReference type="SMART" id="SM00490">
    <property type="entry name" value="HELICc"/>
    <property type="match status" value="1"/>
</dbReference>
<dbReference type="SMART" id="SM00487">
    <property type="entry name" value="DEXDc"/>
    <property type="match status" value="1"/>
</dbReference>
<dbReference type="PANTHER" id="PTHR47959">
    <property type="entry name" value="ATP-DEPENDENT RNA HELICASE RHLE-RELATED"/>
    <property type="match status" value="1"/>
</dbReference>
<dbReference type="Gene3D" id="3.40.50.300">
    <property type="entry name" value="P-loop containing nucleotide triphosphate hydrolases"/>
    <property type="match status" value="2"/>
</dbReference>
<feature type="region of interest" description="Disordered" evidence="11">
    <location>
        <begin position="530"/>
        <end position="610"/>
    </location>
</feature>
<evidence type="ECO:0000256" key="7">
    <source>
        <dbReference type="ARBA" id="ARBA00024355"/>
    </source>
</evidence>
<reference evidence="15" key="1">
    <citation type="submission" date="2021-01" db="EMBL/GenBank/DDBJ databases">
        <authorList>
            <person name="Corre E."/>
            <person name="Pelletier E."/>
            <person name="Niang G."/>
            <person name="Scheremetjew M."/>
            <person name="Finn R."/>
            <person name="Kale V."/>
            <person name="Holt S."/>
            <person name="Cochrane G."/>
            <person name="Meng A."/>
            <person name="Brown T."/>
            <person name="Cohen L."/>
        </authorList>
    </citation>
    <scope>NUCLEOTIDE SEQUENCE</scope>
    <source>
        <strain evidence="15">CCMP1723</strain>
    </source>
</reference>
<dbReference type="GO" id="GO:0030490">
    <property type="term" value="P:maturation of SSU-rRNA"/>
    <property type="evidence" value="ECO:0007669"/>
    <property type="project" value="InterPro"/>
</dbReference>
<comment type="similarity">
    <text evidence="7">Belongs to the DEAD box helicase family. DDX52/ROK1 subfamily.</text>
</comment>
<evidence type="ECO:0000256" key="8">
    <source>
        <dbReference type="ARBA" id="ARBA00047984"/>
    </source>
</evidence>
<sequence length="610" mass="65570">MAVFSRKKSSQQNGVGVGGGTAGSRAGDPPATRGHAGASASGRAHDVPVGTGSKKSKKGKASTGRDAADWKDLGGGDDDADGEGDIDVFGGSASRASEGADASDKKEKKRRKSALQEAADEAAADVGPRSAQEEAANVLRKTHKIRVAGAMNSCPPPLATFEDLRTVHGLGPKMLERLREAGFLEPTPIQRQAMPILLEGSELLAVAPTGSGKTLAFLLPMVTKLASKDDDAGGPRALLLSPTKELAQQSFRILKLLCRGTNTLRPCLLTKATQNNEFAKVDILVATPLRLKSLIEKNKVSLGAVRYLVLDEADKLFEMGFVEQVDAAVAACDGPDITRALFSATLPESVENLARSVMTQPIRLTVGERNSASGAIAQRLVFCGQERGKLLALRQLIDQGIKPPIIVFVQSKDRAKQLAKELSGDGLHLGLIHAAMSDTKRRAQVDRFRAGDTWVLVATDLMARGMDFVGVSTVINYDFPGSPHSYIHRIGRSGRAGRPGAAVTLFTEEDADRGDVRAVANVMKNSGCDVPSWMLASGSRSPKDRRKKRKDGKEDNPRREPIDTTRAMRQIEAQNAKKRELQRKRNKRNEEKRKLPPRDGVAPAAKRAKR</sequence>
<accession>A0A7S0IB39</accession>
<proteinExistence type="inferred from homology"/>
<keyword evidence="5 10" id="KW-0067">ATP-binding</keyword>
<dbReference type="PROSITE" id="PS00039">
    <property type="entry name" value="DEAD_ATP_HELICASE"/>
    <property type="match status" value="1"/>
</dbReference>
<feature type="region of interest" description="Disordered" evidence="11">
    <location>
        <begin position="1"/>
        <end position="131"/>
    </location>
</feature>
<evidence type="ECO:0000256" key="5">
    <source>
        <dbReference type="ARBA" id="ARBA00022840"/>
    </source>
</evidence>
<keyword evidence="2 10" id="KW-0547">Nucleotide-binding</keyword>
<comment type="catalytic activity">
    <reaction evidence="8">
        <text>ATP + H2O = ADP + phosphate + H(+)</text>
        <dbReference type="Rhea" id="RHEA:13065"/>
        <dbReference type="ChEBI" id="CHEBI:15377"/>
        <dbReference type="ChEBI" id="CHEBI:15378"/>
        <dbReference type="ChEBI" id="CHEBI:30616"/>
        <dbReference type="ChEBI" id="CHEBI:43474"/>
        <dbReference type="ChEBI" id="CHEBI:456216"/>
        <dbReference type="EC" id="3.6.4.13"/>
    </reaction>
</comment>
<gene>
    <name evidence="15" type="ORF">MCOM1403_LOCUS3657</name>
</gene>
<dbReference type="InterPro" id="IPR050079">
    <property type="entry name" value="DEAD_box_RNA_helicase"/>
</dbReference>
<dbReference type="PROSITE" id="PS51195">
    <property type="entry name" value="Q_MOTIF"/>
    <property type="match status" value="1"/>
</dbReference>
<feature type="domain" description="Helicase ATP-binding" evidence="12">
    <location>
        <begin position="194"/>
        <end position="364"/>
    </location>
</feature>
<dbReference type="InterPro" id="IPR044764">
    <property type="entry name" value="DDX52/Rok1_DEADc"/>
</dbReference>
<dbReference type="CDD" id="cd17957">
    <property type="entry name" value="DEADc_DDX52"/>
    <property type="match status" value="1"/>
</dbReference>
<feature type="compositionally biased region" description="Basic and acidic residues" evidence="11">
    <location>
        <begin position="588"/>
        <end position="597"/>
    </location>
</feature>
<feature type="compositionally biased region" description="Basic and acidic residues" evidence="11">
    <location>
        <begin position="551"/>
        <end position="563"/>
    </location>
</feature>
<feature type="compositionally biased region" description="Acidic residues" evidence="11">
    <location>
        <begin position="75"/>
        <end position="86"/>
    </location>
</feature>
<evidence type="ECO:0000256" key="3">
    <source>
        <dbReference type="ARBA" id="ARBA00022801"/>
    </source>
</evidence>
<keyword evidence="6" id="KW-0694">RNA-binding</keyword>
<evidence type="ECO:0000259" key="14">
    <source>
        <dbReference type="PROSITE" id="PS51195"/>
    </source>
</evidence>
<evidence type="ECO:0000256" key="9">
    <source>
        <dbReference type="PROSITE-ProRule" id="PRU00552"/>
    </source>
</evidence>
<feature type="compositionally biased region" description="Low complexity" evidence="11">
    <location>
        <begin position="23"/>
        <end position="42"/>
    </location>
</feature>
<dbReference type="GO" id="GO:0003723">
    <property type="term" value="F:RNA binding"/>
    <property type="evidence" value="ECO:0007669"/>
    <property type="project" value="UniProtKB-KW"/>
</dbReference>
<organism evidence="15">
    <name type="scientific">Micromonas pusilla</name>
    <name type="common">Picoplanktonic green alga</name>
    <name type="synonym">Chromulina pusilla</name>
    <dbReference type="NCBI Taxonomy" id="38833"/>
    <lineage>
        <taxon>Eukaryota</taxon>
        <taxon>Viridiplantae</taxon>
        <taxon>Chlorophyta</taxon>
        <taxon>Mamiellophyceae</taxon>
        <taxon>Mamiellales</taxon>
        <taxon>Mamiellaceae</taxon>
        <taxon>Micromonas</taxon>
    </lineage>
</organism>
<feature type="short sequence motif" description="Q motif" evidence="9">
    <location>
        <begin position="163"/>
        <end position="191"/>
    </location>
</feature>
<dbReference type="SUPFAM" id="SSF52540">
    <property type="entry name" value="P-loop containing nucleoside triphosphate hydrolases"/>
    <property type="match status" value="1"/>
</dbReference>
<evidence type="ECO:0000256" key="11">
    <source>
        <dbReference type="SAM" id="MobiDB-lite"/>
    </source>
</evidence>
<dbReference type="PROSITE" id="PS51194">
    <property type="entry name" value="HELICASE_CTER"/>
    <property type="match status" value="1"/>
</dbReference>
<dbReference type="InterPro" id="IPR001650">
    <property type="entry name" value="Helicase_C-like"/>
</dbReference>
<dbReference type="Pfam" id="PF00270">
    <property type="entry name" value="DEAD"/>
    <property type="match status" value="1"/>
</dbReference>
<name>A0A7S0IB39_MICPS</name>
<evidence type="ECO:0000259" key="12">
    <source>
        <dbReference type="PROSITE" id="PS51192"/>
    </source>
</evidence>
<dbReference type="GO" id="GO:0005829">
    <property type="term" value="C:cytosol"/>
    <property type="evidence" value="ECO:0007669"/>
    <property type="project" value="TreeGrafter"/>
</dbReference>
<evidence type="ECO:0000256" key="2">
    <source>
        <dbReference type="ARBA" id="ARBA00022741"/>
    </source>
</evidence>
<dbReference type="InterPro" id="IPR011545">
    <property type="entry name" value="DEAD/DEAH_box_helicase_dom"/>
</dbReference>
<evidence type="ECO:0000256" key="6">
    <source>
        <dbReference type="ARBA" id="ARBA00022884"/>
    </source>
</evidence>
<dbReference type="PROSITE" id="PS51192">
    <property type="entry name" value="HELICASE_ATP_BIND_1"/>
    <property type="match status" value="1"/>
</dbReference>
<dbReference type="EMBL" id="HBEQ01004645">
    <property type="protein sequence ID" value="CAD8516231.1"/>
    <property type="molecule type" value="Transcribed_RNA"/>
</dbReference>
<dbReference type="InterPro" id="IPR027417">
    <property type="entry name" value="P-loop_NTPase"/>
</dbReference>
<protein>
    <recommendedName>
        <fullName evidence="1">RNA helicase</fullName>
        <ecNumber evidence="1">3.6.4.13</ecNumber>
    </recommendedName>
</protein>